<reference evidence="3 4" key="1">
    <citation type="journal article" date="2020" name="Cell">
        <title>Large-Scale Comparative Analyses of Tick Genomes Elucidate Their Genetic Diversity and Vector Capacities.</title>
        <authorList>
            <consortium name="Tick Genome and Microbiome Consortium (TIGMIC)"/>
            <person name="Jia N."/>
            <person name="Wang J."/>
            <person name="Shi W."/>
            <person name="Du L."/>
            <person name="Sun Y."/>
            <person name="Zhan W."/>
            <person name="Jiang J.F."/>
            <person name="Wang Q."/>
            <person name="Zhang B."/>
            <person name="Ji P."/>
            <person name="Bell-Sakyi L."/>
            <person name="Cui X.M."/>
            <person name="Yuan T.T."/>
            <person name="Jiang B.G."/>
            <person name="Yang W.F."/>
            <person name="Lam T.T."/>
            <person name="Chang Q.C."/>
            <person name="Ding S.J."/>
            <person name="Wang X.J."/>
            <person name="Zhu J.G."/>
            <person name="Ruan X.D."/>
            <person name="Zhao L."/>
            <person name="Wei J.T."/>
            <person name="Ye R.Z."/>
            <person name="Que T.C."/>
            <person name="Du C.H."/>
            <person name="Zhou Y.H."/>
            <person name="Cheng J.X."/>
            <person name="Dai P.F."/>
            <person name="Guo W.B."/>
            <person name="Han X.H."/>
            <person name="Huang E.J."/>
            <person name="Li L.F."/>
            <person name="Wei W."/>
            <person name="Gao Y.C."/>
            <person name="Liu J.Z."/>
            <person name="Shao H.Z."/>
            <person name="Wang X."/>
            <person name="Wang C.C."/>
            <person name="Yang T.C."/>
            <person name="Huo Q.B."/>
            <person name="Li W."/>
            <person name="Chen H.Y."/>
            <person name="Chen S.E."/>
            <person name="Zhou L.G."/>
            <person name="Ni X.B."/>
            <person name="Tian J.H."/>
            <person name="Sheng Y."/>
            <person name="Liu T."/>
            <person name="Pan Y.S."/>
            <person name="Xia L.Y."/>
            <person name="Li J."/>
            <person name="Zhao F."/>
            <person name="Cao W.C."/>
        </authorList>
    </citation>
    <scope>NUCLEOTIDE SEQUENCE [LARGE SCALE GENOMIC DNA]</scope>
    <source>
        <strain evidence="3">HaeL-2018</strain>
    </source>
</reference>
<feature type="region of interest" description="Disordered" evidence="2">
    <location>
        <begin position="1"/>
        <end position="32"/>
    </location>
</feature>
<dbReference type="Proteomes" id="UP000821853">
    <property type="component" value="Unassembled WGS sequence"/>
</dbReference>
<dbReference type="EMBL" id="JABSTR010000008">
    <property type="protein sequence ID" value="KAH9377879.1"/>
    <property type="molecule type" value="Genomic_DNA"/>
</dbReference>
<feature type="region of interest" description="Disordered" evidence="2">
    <location>
        <begin position="300"/>
        <end position="377"/>
    </location>
</feature>
<name>A0A9J6GU68_HAELO</name>
<comment type="caution">
    <text evidence="3">The sequence shown here is derived from an EMBL/GenBank/DDBJ whole genome shotgun (WGS) entry which is preliminary data.</text>
</comment>
<evidence type="ECO:0000313" key="4">
    <source>
        <dbReference type="Proteomes" id="UP000821853"/>
    </source>
</evidence>
<proteinExistence type="predicted"/>
<gene>
    <name evidence="3" type="ORF">HPB48_004184</name>
</gene>
<evidence type="ECO:0000313" key="3">
    <source>
        <dbReference type="EMBL" id="KAH9377879.1"/>
    </source>
</evidence>
<feature type="coiled-coil region" evidence="1">
    <location>
        <begin position="402"/>
        <end position="436"/>
    </location>
</feature>
<feature type="compositionally biased region" description="Polar residues" evidence="2">
    <location>
        <begin position="1"/>
        <end position="21"/>
    </location>
</feature>
<sequence length="506" mass="54743">MAPASNSDEATPTTDMDTSTLPGEDIDPSDVTEQRGWMVCYRNRSQKRLQALRAEKPSQGTVSPYPIKQGTAKHALRLPPLPREHVKVVFRLQGGLDVSKISAAILRSATLVAAGLTKLQTSEDILRPNAARNVFVMSTPSIERAKTYSMVDQLNIENRAYSTHPYVASPEDTCKGVIHAIPPEDTPQDIIDNVVNSANPPEIHARRMGAANTALIAFDRPKVPLLIYFGGAEFRCYIHKQKSEACLACGAVGYRADVCPNPTPSRCEGCGQNTSEDNPHSCTPKCPLCKGDHPFGDKSCTRRFKPPSFSSKPSNIQIPRQDGAQHPSAPRGKTTPPGFRKQRAAADPPASTEEKPGATRASGAAYGPKHPSQKINNSTSSKVTWAEMVAPGTSPPSSYSEVAELKELLLNTLEENENFSAKVAELQKQIATLTNANVADTNGPIDSDSNSPMESEFVLASNSLCSPSKEESNCSSIYVTKVEFMAGIEKISKEVKEAMSPSYKIF</sequence>
<evidence type="ECO:0000256" key="2">
    <source>
        <dbReference type="SAM" id="MobiDB-lite"/>
    </source>
</evidence>
<protein>
    <submittedName>
        <fullName evidence="3">Uncharacterized protein</fullName>
    </submittedName>
</protein>
<dbReference type="AlphaFoldDB" id="A0A9J6GU68"/>
<keyword evidence="4" id="KW-1185">Reference proteome</keyword>
<dbReference type="VEuPathDB" id="VectorBase:HLOH_048810"/>
<keyword evidence="1" id="KW-0175">Coiled coil</keyword>
<organism evidence="3 4">
    <name type="scientific">Haemaphysalis longicornis</name>
    <name type="common">Bush tick</name>
    <dbReference type="NCBI Taxonomy" id="44386"/>
    <lineage>
        <taxon>Eukaryota</taxon>
        <taxon>Metazoa</taxon>
        <taxon>Ecdysozoa</taxon>
        <taxon>Arthropoda</taxon>
        <taxon>Chelicerata</taxon>
        <taxon>Arachnida</taxon>
        <taxon>Acari</taxon>
        <taxon>Parasitiformes</taxon>
        <taxon>Ixodida</taxon>
        <taxon>Ixodoidea</taxon>
        <taxon>Ixodidae</taxon>
        <taxon>Haemaphysalinae</taxon>
        <taxon>Haemaphysalis</taxon>
    </lineage>
</organism>
<evidence type="ECO:0000256" key="1">
    <source>
        <dbReference type="SAM" id="Coils"/>
    </source>
</evidence>
<accession>A0A9J6GU68</accession>